<dbReference type="FunFam" id="3.10.20.90:FF:000080">
    <property type="entry name" value="protein-tyrosine kinase 2-beta isoform X1"/>
    <property type="match status" value="1"/>
</dbReference>
<dbReference type="Gene3D" id="3.10.20.90">
    <property type="entry name" value="Phosphatidylinositol 3-kinase Catalytic Subunit, Chain A, domain 1"/>
    <property type="match status" value="1"/>
</dbReference>
<feature type="region of interest" description="Disordered" evidence="20">
    <location>
        <begin position="689"/>
        <end position="779"/>
    </location>
</feature>
<evidence type="ECO:0000256" key="17">
    <source>
        <dbReference type="ARBA" id="ARBA00051245"/>
    </source>
</evidence>
<dbReference type="GO" id="GO:0008284">
    <property type="term" value="P:positive regulation of cell population proliferation"/>
    <property type="evidence" value="ECO:0007669"/>
    <property type="project" value="UniProtKB-ARBA"/>
</dbReference>
<evidence type="ECO:0000256" key="5">
    <source>
        <dbReference type="ARBA" id="ARBA00011903"/>
    </source>
</evidence>
<feature type="domain" description="Protein kinase" evidence="21">
    <location>
        <begin position="406"/>
        <end position="709"/>
    </location>
</feature>
<dbReference type="GO" id="GO:0005886">
    <property type="term" value="C:plasma membrane"/>
    <property type="evidence" value="ECO:0007669"/>
    <property type="project" value="UniProtKB-SubCell"/>
</dbReference>
<name>A0A9Q0EH55_9TELE</name>
<evidence type="ECO:0000256" key="16">
    <source>
        <dbReference type="ARBA" id="ARBA00023273"/>
    </source>
</evidence>
<comment type="similarity">
    <text evidence="18">Belongs to the protein kinase superfamily. Tyr protein kinase family. Fes/fps subfamily.</text>
</comment>
<dbReference type="Pfam" id="PF18038">
    <property type="entry name" value="FERM_N_2"/>
    <property type="match status" value="1"/>
</dbReference>
<dbReference type="SUPFAM" id="SSF50729">
    <property type="entry name" value="PH domain-like"/>
    <property type="match status" value="1"/>
</dbReference>
<organism evidence="23 24">
    <name type="scientific">Muraenolepis orangiensis</name>
    <name type="common">Patagonian moray cod</name>
    <dbReference type="NCBI Taxonomy" id="630683"/>
    <lineage>
        <taxon>Eukaryota</taxon>
        <taxon>Metazoa</taxon>
        <taxon>Chordata</taxon>
        <taxon>Craniata</taxon>
        <taxon>Vertebrata</taxon>
        <taxon>Euteleostomi</taxon>
        <taxon>Actinopterygii</taxon>
        <taxon>Neopterygii</taxon>
        <taxon>Teleostei</taxon>
        <taxon>Neoteleostei</taxon>
        <taxon>Acanthomorphata</taxon>
        <taxon>Zeiogadaria</taxon>
        <taxon>Gadariae</taxon>
        <taxon>Gadiformes</taxon>
        <taxon>Muraenolepidoidei</taxon>
        <taxon>Muraenolepididae</taxon>
        <taxon>Muraenolepis</taxon>
    </lineage>
</organism>
<feature type="compositionally biased region" description="Basic and acidic residues" evidence="20">
    <location>
        <begin position="737"/>
        <end position="761"/>
    </location>
</feature>
<evidence type="ECO:0000256" key="10">
    <source>
        <dbReference type="ARBA" id="ARBA00022741"/>
    </source>
</evidence>
<accession>A0A9Q0EH55</accession>
<sequence>MYEVMSGDTRTLSWRVPSPGASVSPVSPENSFTAGDGGKEKILKVCFSTNNNLVKNFKMVKCDSSWQIRNIIQAILGSGRLGPNIVHNSCYSILLKHLKSEELHWLHPDLTVGEVEQRYESNHVEAEWRYDLRIRYIPVNFLEKFNQDRTTLFYFYQQVGDSMAMQLGCLELRRFYKDMNAKGLEKKSNFELLEKDVGLELFFPKNLIESMKSKHLRKLIQQTFQQYATLKEEECMQKFFTALREVVNYDEEVFPCELVQGWSLAVELVIGARGIRQRTQKDAAPVFLADFKHIKSIKCLSQSDGKALLTLEVEGARQSLSINTATFAMVENMADLIDGYCRLEKNTDESCIHQPNVPIQSSLPDIPTDRRESTNFRYSMGSDIYCEIMDERPKSAVKYGMDRADIVLGRILGSGFFGEVYEGVYKHVNGDRTSVAVKTCKDCSPDVMEKFTSEAVIMKNLDHPNIVKLIGIIEEDPVWIVMELYPFGELGNYLVEKKEELTNITLVLFSLQICKALVYLGGVNMVHRDIAVRNVLVAGPDCVKLGDFGLSRYIEEEEYYKASVTRLPIKWMAPESINFRRFTSASDVWMFAGAVSPGPVLPDDPLLVLRPPGETHDVHKMETEEDVERQRDRARSTRCFDNKFNFNEPPPKPSRMKPGRFGNTLSIGLHIQLNEALCASSPDLASPCEYQSPVDSMNSLSLTRMSPRRRSMGEDEFPRLEANSREEAQRLWQAERQQMHDPMGPEERESPPPDPEVEHGPPVKPPRQSAQPAPTAELDRTEDRVYQCVMELVKVVVQLKNDVPTMQPDNYISIIKSVGLTLRDLIHSVDDIMPSIHESKLLNNDMAELISKMRLAQQNAITTLKDECIKQMLAAAHILAIDGKNMLDAVDQARVRANLAKPKPMDS</sequence>
<evidence type="ECO:0000256" key="7">
    <source>
        <dbReference type="ARBA" id="ARBA00022490"/>
    </source>
</evidence>
<dbReference type="InterPro" id="IPR020635">
    <property type="entry name" value="Tyr_kinase_cat_dom"/>
</dbReference>
<dbReference type="GO" id="GO:0007172">
    <property type="term" value="P:signal complex assembly"/>
    <property type="evidence" value="ECO:0007669"/>
    <property type="project" value="InterPro"/>
</dbReference>
<dbReference type="GO" id="GO:0005524">
    <property type="term" value="F:ATP binding"/>
    <property type="evidence" value="ECO:0007669"/>
    <property type="project" value="UniProtKB-UniRule"/>
</dbReference>
<dbReference type="InterPro" id="IPR000719">
    <property type="entry name" value="Prot_kinase_dom"/>
</dbReference>
<evidence type="ECO:0000259" key="22">
    <source>
        <dbReference type="PROSITE" id="PS50057"/>
    </source>
</evidence>
<protein>
    <recommendedName>
        <fullName evidence="5">non-specific protein-tyrosine kinase</fullName>
        <ecNumber evidence="5">2.7.10.2</ecNumber>
    </recommendedName>
</protein>
<dbReference type="EC" id="2.7.10.2" evidence="5"/>
<dbReference type="Pfam" id="PF07714">
    <property type="entry name" value="PK_Tyr_Ser-Thr"/>
    <property type="match status" value="1"/>
</dbReference>
<evidence type="ECO:0000256" key="9">
    <source>
        <dbReference type="ARBA" id="ARBA00022679"/>
    </source>
</evidence>
<dbReference type="Gene3D" id="3.30.200.20">
    <property type="entry name" value="Phosphorylase Kinase, domain 1"/>
    <property type="match status" value="1"/>
</dbReference>
<dbReference type="SUPFAM" id="SSF54236">
    <property type="entry name" value="Ubiquitin-like"/>
    <property type="match status" value="1"/>
</dbReference>
<dbReference type="InterPro" id="IPR011993">
    <property type="entry name" value="PH-like_dom_sf"/>
</dbReference>
<keyword evidence="13" id="KW-0965">Cell junction</keyword>
<dbReference type="GO" id="GO:0042995">
    <property type="term" value="C:cell projection"/>
    <property type="evidence" value="ECO:0007669"/>
    <property type="project" value="UniProtKB-SubCell"/>
</dbReference>
<evidence type="ECO:0000256" key="11">
    <source>
        <dbReference type="ARBA" id="ARBA00022777"/>
    </source>
</evidence>
<dbReference type="InterPro" id="IPR035963">
    <property type="entry name" value="FERM_2"/>
</dbReference>
<dbReference type="InterPro" id="IPR008266">
    <property type="entry name" value="Tyr_kinase_AS"/>
</dbReference>
<keyword evidence="9" id="KW-0808">Transferase</keyword>
<dbReference type="SMART" id="SM00295">
    <property type="entry name" value="B41"/>
    <property type="match status" value="1"/>
</dbReference>
<dbReference type="AlphaFoldDB" id="A0A9Q0EH55"/>
<keyword evidence="14" id="KW-0472">Membrane</keyword>
<keyword evidence="8" id="KW-0597">Phosphoprotein</keyword>
<evidence type="ECO:0000259" key="21">
    <source>
        <dbReference type="PROSITE" id="PS50011"/>
    </source>
</evidence>
<dbReference type="SUPFAM" id="SSF68993">
    <property type="entry name" value="FAT domain of focal adhesion kinase"/>
    <property type="match status" value="1"/>
</dbReference>
<evidence type="ECO:0000256" key="14">
    <source>
        <dbReference type="ARBA" id="ARBA00023136"/>
    </source>
</evidence>
<keyword evidence="10 19" id="KW-0547">Nucleotide-binding</keyword>
<evidence type="ECO:0000256" key="20">
    <source>
        <dbReference type="SAM" id="MobiDB-lite"/>
    </source>
</evidence>
<evidence type="ECO:0000256" key="18">
    <source>
        <dbReference type="ARBA" id="ARBA00061333"/>
    </source>
</evidence>
<dbReference type="PROSITE" id="PS00107">
    <property type="entry name" value="PROTEIN_KINASE_ATP"/>
    <property type="match status" value="1"/>
</dbReference>
<comment type="subcellular location">
    <subcellularLocation>
        <location evidence="1">Cell junction</location>
        <location evidence="1">Focal adhesion</location>
    </subcellularLocation>
    <subcellularLocation>
        <location evidence="3">Cell membrane</location>
        <topology evidence="3">Peripheral membrane protein</topology>
        <orientation evidence="3">Cytoplasmic side</orientation>
    </subcellularLocation>
    <subcellularLocation>
        <location evidence="2">Cell projection</location>
    </subcellularLocation>
    <subcellularLocation>
        <location evidence="4">Cytoplasm</location>
    </subcellularLocation>
</comment>
<dbReference type="SUPFAM" id="SSF56112">
    <property type="entry name" value="Protein kinase-like (PK-like)"/>
    <property type="match status" value="1"/>
</dbReference>
<evidence type="ECO:0000256" key="15">
    <source>
        <dbReference type="ARBA" id="ARBA00023137"/>
    </source>
</evidence>
<evidence type="ECO:0000256" key="1">
    <source>
        <dbReference type="ARBA" id="ARBA00004246"/>
    </source>
</evidence>
<dbReference type="CDD" id="cd14473">
    <property type="entry name" value="FERM_B-lobe"/>
    <property type="match status" value="1"/>
</dbReference>
<evidence type="ECO:0000313" key="24">
    <source>
        <dbReference type="Proteomes" id="UP001148018"/>
    </source>
</evidence>
<dbReference type="Proteomes" id="UP001148018">
    <property type="component" value="Unassembled WGS sequence"/>
</dbReference>
<dbReference type="InterPro" id="IPR049385">
    <property type="entry name" value="FAK1-like_FERM_C"/>
</dbReference>
<dbReference type="InterPro" id="IPR005189">
    <property type="entry name" value="Focal_adhesion_kin_target_dom"/>
</dbReference>
<reference evidence="23" key="1">
    <citation type="submission" date="2022-07" db="EMBL/GenBank/DDBJ databases">
        <title>Chromosome-level genome of Muraenolepis orangiensis.</title>
        <authorList>
            <person name="Kim J."/>
        </authorList>
    </citation>
    <scope>NUCLEOTIDE SEQUENCE</scope>
    <source>
        <strain evidence="23">KU_S4_2022</strain>
        <tissue evidence="23">Muscle</tissue>
    </source>
</reference>
<dbReference type="InterPro" id="IPR041390">
    <property type="entry name" value="FADK_N"/>
</dbReference>
<dbReference type="PROSITE" id="PS00109">
    <property type="entry name" value="PROTEIN_KINASE_TYR"/>
    <property type="match status" value="1"/>
</dbReference>
<dbReference type="GO" id="GO:0005925">
    <property type="term" value="C:focal adhesion"/>
    <property type="evidence" value="ECO:0007669"/>
    <property type="project" value="UniProtKB-SubCell"/>
</dbReference>
<keyword evidence="24" id="KW-1185">Reference proteome</keyword>
<dbReference type="Gene3D" id="2.30.29.30">
    <property type="entry name" value="Pleckstrin-homology domain (PH domain)/Phosphotyrosine-binding domain (PTB)"/>
    <property type="match status" value="1"/>
</dbReference>
<dbReference type="PANTHER" id="PTHR46221">
    <property type="entry name" value="FERM AND PDZ DOMAIN-CONTAINING PROTEIN FAMILY MEMBER"/>
    <property type="match status" value="1"/>
</dbReference>
<dbReference type="InterPro" id="IPR019748">
    <property type="entry name" value="FERM_central"/>
</dbReference>
<dbReference type="InterPro" id="IPR036137">
    <property type="entry name" value="Focal_adhe_kin_target_dom_sf"/>
</dbReference>
<dbReference type="Gene3D" id="1.20.80.10">
    <property type="match status" value="1"/>
</dbReference>
<dbReference type="InterPro" id="IPR000299">
    <property type="entry name" value="FERM_domain"/>
</dbReference>
<dbReference type="Gene3D" id="1.10.510.10">
    <property type="entry name" value="Transferase(Phosphotransferase) domain 1"/>
    <property type="match status" value="1"/>
</dbReference>
<dbReference type="CDD" id="cd13190">
    <property type="entry name" value="FERM_C_FAK1"/>
    <property type="match status" value="1"/>
</dbReference>
<keyword evidence="11" id="KW-0418">Kinase</keyword>
<gene>
    <name evidence="23" type="ORF">NHX12_026761</name>
</gene>
<evidence type="ECO:0000256" key="3">
    <source>
        <dbReference type="ARBA" id="ARBA00004413"/>
    </source>
</evidence>
<dbReference type="Pfam" id="PF21477">
    <property type="entry name" value="FERM_C_FAK1"/>
    <property type="match status" value="1"/>
</dbReference>
<comment type="caution">
    <text evidence="23">The sequence shown here is derived from an EMBL/GenBank/DDBJ whole genome shotgun (WGS) entry which is preliminary data.</text>
</comment>
<dbReference type="FunFam" id="3.30.200.20:FF:000194">
    <property type="entry name" value="protein-tyrosine kinase 2-beta isoform X1"/>
    <property type="match status" value="1"/>
</dbReference>
<evidence type="ECO:0000256" key="8">
    <source>
        <dbReference type="ARBA" id="ARBA00022553"/>
    </source>
</evidence>
<dbReference type="PANTHER" id="PTHR46221:SF11">
    <property type="entry name" value="NON-SPECIFIC PROTEIN-TYROSINE KINASE"/>
    <property type="match status" value="1"/>
</dbReference>
<dbReference type="InterPro" id="IPR014352">
    <property type="entry name" value="FERM/acyl-CoA-bd_prot_sf"/>
</dbReference>
<dbReference type="InterPro" id="IPR001245">
    <property type="entry name" value="Ser-Thr/Tyr_kinase_cat_dom"/>
</dbReference>
<evidence type="ECO:0000256" key="6">
    <source>
        <dbReference type="ARBA" id="ARBA00022475"/>
    </source>
</evidence>
<dbReference type="EMBL" id="JANIIK010000042">
    <property type="protein sequence ID" value="KAJ3607249.1"/>
    <property type="molecule type" value="Genomic_DNA"/>
</dbReference>
<dbReference type="GO" id="GO:0004715">
    <property type="term" value="F:non-membrane spanning protein tyrosine kinase activity"/>
    <property type="evidence" value="ECO:0007669"/>
    <property type="project" value="UniProtKB-EC"/>
</dbReference>
<evidence type="ECO:0000313" key="23">
    <source>
        <dbReference type="EMBL" id="KAJ3607249.1"/>
    </source>
</evidence>
<keyword evidence="15" id="KW-0829">Tyrosine-protein kinase</keyword>
<feature type="compositionally biased region" description="Polar residues" evidence="20">
    <location>
        <begin position="693"/>
        <end position="704"/>
    </location>
</feature>
<dbReference type="Pfam" id="PF03623">
    <property type="entry name" value="Focal_AT"/>
    <property type="match status" value="1"/>
</dbReference>
<dbReference type="PROSITE" id="PS50057">
    <property type="entry name" value="FERM_3"/>
    <property type="match status" value="1"/>
</dbReference>
<proteinExistence type="inferred from homology"/>
<feature type="compositionally biased region" description="Basic and acidic residues" evidence="20">
    <location>
        <begin position="711"/>
        <end position="729"/>
    </location>
</feature>
<evidence type="ECO:0000256" key="12">
    <source>
        <dbReference type="ARBA" id="ARBA00022840"/>
    </source>
</evidence>
<dbReference type="InterPro" id="IPR019749">
    <property type="entry name" value="Band_41_domain"/>
</dbReference>
<dbReference type="InterPro" id="IPR041784">
    <property type="entry name" value="FAK1/PYK2_FERM_C"/>
</dbReference>
<keyword evidence="7" id="KW-0963">Cytoplasm</keyword>
<dbReference type="InterPro" id="IPR011009">
    <property type="entry name" value="Kinase-like_dom_sf"/>
</dbReference>
<dbReference type="InterPro" id="IPR029071">
    <property type="entry name" value="Ubiquitin-like_domsf"/>
</dbReference>
<feature type="domain" description="FERM" evidence="22">
    <location>
        <begin position="41"/>
        <end position="348"/>
    </location>
</feature>
<dbReference type="GO" id="GO:0005737">
    <property type="term" value="C:cytoplasm"/>
    <property type="evidence" value="ECO:0007669"/>
    <property type="project" value="UniProtKB-SubCell"/>
</dbReference>
<evidence type="ECO:0000256" key="19">
    <source>
        <dbReference type="PROSITE-ProRule" id="PRU10141"/>
    </source>
</evidence>
<feature type="binding site" evidence="19">
    <location>
        <position position="438"/>
    </location>
    <ligand>
        <name>ATP</name>
        <dbReference type="ChEBI" id="CHEBI:30616"/>
    </ligand>
</feature>
<dbReference type="FunFam" id="1.20.80.10:FF:000004">
    <property type="entry name" value="Protein-tyrosine kinase 2-beta isoform 1"/>
    <property type="match status" value="1"/>
</dbReference>
<keyword evidence="12 19" id="KW-0067">ATP-binding</keyword>
<keyword evidence="16" id="KW-0966">Cell projection</keyword>
<evidence type="ECO:0000256" key="2">
    <source>
        <dbReference type="ARBA" id="ARBA00004316"/>
    </source>
</evidence>
<dbReference type="OrthoDB" id="9976756at2759"/>
<dbReference type="SMART" id="SM00219">
    <property type="entry name" value="TyrKc"/>
    <property type="match status" value="1"/>
</dbReference>
<comment type="catalytic activity">
    <reaction evidence="17">
        <text>L-tyrosyl-[protein] + ATP = O-phospho-L-tyrosyl-[protein] + ADP + H(+)</text>
        <dbReference type="Rhea" id="RHEA:10596"/>
        <dbReference type="Rhea" id="RHEA-COMP:10136"/>
        <dbReference type="Rhea" id="RHEA-COMP:20101"/>
        <dbReference type="ChEBI" id="CHEBI:15378"/>
        <dbReference type="ChEBI" id="CHEBI:30616"/>
        <dbReference type="ChEBI" id="CHEBI:46858"/>
        <dbReference type="ChEBI" id="CHEBI:61978"/>
        <dbReference type="ChEBI" id="CHEBI:456216"/>
        <dbReference type="EC" id="2.7.10.2"/>
    </reaction>
</comment>
<keyword evidence="6" id="KW-1003">Cell membrane</keyword>
<evidence type="ECO:0000256" key="13">
    <source>
        <dbReference type="ARBA" id="ARBA00022949"/>
    </source>
</evidence>
<dbReference type="Pfam" id="PF00373">
    <property type="entry name" value="FERM_M"/>
    <property type="match status" value="1"/>
</dbReference>
<evidence type="ECO:0000256" key="4">
    <source>
        <dbReference type="ARBA" id="ARBA00004496"/>
    </source>
</evidence>
<dbReference type="PROSITE" id="PS50011">
    <property type="entry name" value="PROTEIN_KINASE_DOM"/>
    <property type="match status" value="1"/>
</dbReference>
<dbReference type="Gene3D" id="1.20.120.330">
    <property type="entry name" value="Nucleotidyltransferases domain 2"/>
    <property type="match status" value="1"/>
</dbReference>
<dbReference type="SUPFAM" id="SSF47031">
    <property type="entry name" value="Second domain of FERM"/>
    <property type="match status" value="1"/>
</dbReference>
<dbReference type="InterPro" id="IPR017441">
    <property type="entry name" value="Protein_kinase_ATP_BS"/>
</dbReference>